<dbReference type="AlphaFoldDB" id="A0A5K4F370"/>
<feature type="transmembrane region" description="Helical" evidence="1">
    <location>
        <begin position="191"/>
        <end position="210"/>
    </location>
</feature>
<feature type="transmembrane region" description="Helical" evidence="1">
    <location>
        <begin position="38"/>
        <end position="59"/>
    </location>
</feature>
<feature type="transmembrane region" description="Helical" evidence="1">
    <location>
        <begin position="528"/>
        <end position="551"/>
    </location>
</feature>
<dbReference type="InParanoid" id="A0A5K4F370"/>
<organism evidence="2 3">
    <name type="scientific">Schistosoma mansoni</name>
    <name type="common">Blood fluke</name>
    <dbReference type="NCBI Taxonomy" id="6183"/>
    <lineage>
        <taxon>Eukaryota</taxon>
        <taxon>Metazoa</taxon>
        <taxon>Spiralia</taxon>
        <taxon>Lophotrochozoa</taxon>
        <taxon>Platyhelminthes</taxon>
        <taxon>Trematoda</taxon>
        <taxon>Digenea</taxon>
        <taxon>Strigeidida</taxon>
        <taxon>Schistosomatoidea</taxon>
        <taxon>Schistosomatidae</taxon>
        <taxon>Schistosoma</taxon>
    </lineage>
</organism>
<dbReference type="Proteomes" id="UP000008854">
    <property type="component" value="Unassembled WGS sequence"/>
</dbReference>
<keyword evidence="1" id="KW-1133">Transmembrane helix</keyword>
<feature type="transmembrane region" description="Helical" evidence="1">
    <location>
        <begin position="933"/>
        <end position="955"/>
    </location>
</feature>
<dbReference type="STRING" id="6183.A0A5K4F370"/>
<evidence type="ECO:0000313" key="3">
    <source>
        <dbReference type="WBParaSite" id="Smp_308040.1"/>
    </source>
</evidence>
<feature type="transmembrane region" description="Helical" evidence="1">
    <location>
        <begin position="582"/>
        <end position="608"/>
    </location>
</feature>
<keyword evidence="1" id="KW-0812">Transmembrane</keyword>
<proteinExistence type="predicted"/>
<protein>
    <submittedName>
        <fullName evidence="3">Peptidase_M13_N domain-containing protein</fullName>
    </submittedName>
</protein>
<name>A0A5K4F370_SCHMA</name>
<reference evidence="2" key="1">
    <citation type="journal article" date="2012" name="PLoS Negl. Trop. Dis.">
        <title>A systematically improved high quality genome and transcriptome of the human blood fluke Schistosoma mansoni.</title>
        <authorList>
            <person name="Protasio A.V."/>
            <person name="Tsai I.J."/>
            <person name="Babbage A."/>
            <person name="Nichol S."/>
            <person name="Hunt M."/>
            <person name="Aslett M.A."/>
            <person name="De Silva N."/>
            <person name="Velarde G.S."/>
            <person name="Anderson T.J."/>
            <person name="Clark R.C."/>
            <person name="Davidson C."/>
            <person name="Dillon G.P."/>
            <person name="Holroyd N.E."/>
            <person name="LoVerde P.T."/>
            <person name="Lloyd C."/>
            <person name="McQuillan J."/>
            <person name="Oliveira G."/>
            <person name="Otto T.D."/>
            <person name="Parker-Manuel S.J."/>
            <person name="Quail M.A."/>
            <person name="Wilson R.A."/>
            <person name="Zerlotini A."/>
            <person name="Dunne D.W."/>
            <person name="Berriman M."/>
        </authorList>
    </citation>
    <scope>NUCLEOTIDE SEQUENCE [LARGE SCALE GENOMIC DNA]</scope>
    <source>
        <strain evidence="2">Puerto Rican</strain>
    </source>
</reference>
<evidence type="ECO:0000313" key="2">
    <source>
        <dbReference type="Proteomes" id="UP000008854"/>
    </source>
</evidence>
<keyword evidence="1" id="KW-0472">Membrane</keyword>
<dbReference type="WBParaSite" id="Smp_308040.1">
    <property type="protein sequence ID" value="Smp_308040.1"/>
    <property type="gene ID" value="Smp_308040"/>
</dbReference>
<evidence type="ECO:0000256" key="1">
    <source>
        <dbReference type="SAM" id="Phobius"/>
    </source>
</evidence>
<reference evidence="3" key="2">
    <citation type="submission" date="2019-11" db="UniProtKB">
        <authorList>
            <consortium name="WormBaseParasite"/>
        </authorList>
    </citation>
    <scope>IDENTIFICATION</scope>
    <source>
        <strain evidence="3">Puerto Rican</strain>
    </source>
</reference>
<sequence>MTDPVYYDGGLFKFIPFDNNTWIIELIKQSVVKKETQFIISVCIISCLLSLISIIKIIFIHDDDDVNNITYKQSVDNKCCNALKLTSSSYHTTYMCFNNLHLDNTSVFNDQFTRRDNHKQYIKIQHDKIQLSKVLPIAESLKIKHLNKQNIQSVKLFDHVQCDIDNLESNQNYELYTVDLFRFRRKSLYRLLIYSIVVVICFLICLYSFIISLQHKQNLMQQVNNLPSKLKLISLETDQFIQYAIDIAYNLTIIHIHNDVLQSSPSKSLLNQFVHSIKQFIAKVITCLTTDFCHTSSISSLNLYSLTTIGLEQNNLSLIQLENISIESKMILDNFDLVLNRYVKLNNVARLLNSEMIRKIEHSWYTYRQSLSSFSYLNEYLIKENITSMSIPWWHTPPIVQQTKHVLCDSLVHSRLVDFTSCNQVDQFLSNLTQYSTHLPLNLPMRSLTSVLKYDLIPQALNVEHLIHQWLPVIDNLSNNGIHFLFETYLKPEIDKIKHEISIYAKQLPSVKLVGQMKQIINYISLALLFYHILLISLSIILITIYTYIFILSYQFIKGRNHQYKTWINNNGHFKVNIRRSICLRFTLCIISMLCFLLIIASLTSVYISLISINEGCIYLQSDNLAQTKADELITQYLKTFIYHFNETNEFLSIPNLNLKIPQNILKTFNSKYTPDHLPLLKSLHINRPFNFINILNSNYIYSLLENIWNQKIINKIKNYNLKSKIPPINYRALFEQINITLNLTYSFDNLYVGDVNDYLINPGLNYFLIILNNLKNISNEQNQYLIKFYMKLNQLFNQYYFNYLLIKNQLKIIENNKIIIKPLNKLINLGLNILEKIQYLNNSQIEYLINQLFLMSWYEFKLNIIQYIIPFIYNLLDAMIPFNGLYELYTQIIITICPSINNNSNNINNNKQLLELNNNNNNIKPILNELKLMSIAITIGYIFLLLLSLIISLLL</sequence>
<accession>A0A5K4F370</accession>
<keyword evidence="2" id="KW-1185">Reference proteome</keyword>